<keyword evidence="2" id="KW-0732">Signal</keyword>
<organism evidence="3 4">
    <name type="scientific">Marinobacterium lacunae</name>
    <dbReference type="NCBI Taxonomy" id="1232683"/>
    <lineage>
        <taxon>Bacteria</taxon>
        <taxon>Pseudomonadati</taxon>
        <taxon>Pseudomonadota</taxon>
        <taxon>Gammaproteobacteria</taxon>
        <taxon>Oceanospirillales</taxon>
        <taxon>Oceanospirillaceae</taxon>
        <taxon>Marinobacterium</taxon>
    </lineage>
</organism>
<evidence type="ECO:0000256" key="1">
    <source>
        <dbReference type="ARBA" id="ARBA00007162"/>
    </source>
</evidence>
<evidence type="ECO:0000313" key="3">
    <source>
        <dbReference type="EMBL" id="KEA63664.1"/>
    </source>
</evidence>
<keyword evidence="4" id="KW-1185">Reference proteome</keyword>
<dbReference type="CDD" id="cd01071">
    <property type="entry name" value="PBP2_PhnD_like"/>
    <property type="match status" value="1"/>
</dbReference>
<evidence type="ECO:0000256" key="2">
    <source>
        <dbReference type="ARBA" id="ARBA00022729"/>
    </source>
</evidence>
<proteinExistence type="inferred from homology"/>
<protein>
    <submittedName>
        <fullName evidence="3">Phosphonate ABC transporter phosphate-binding periplasmic component</fullName>
    </submittedName>
</protein>
<comment type="caution">
    <text evidence="3">The sequence shown here is derived from an EMBL/GenBank/DDBJ whole genome shotgun (WGS) entry which is preliminary data.</text>
</comment>
<evidence type="ECO:0000313" key="4">
    <source>
        <dbReference type="Proteomes" id="UP000028252"/>
    </source>
</evidence>
<dbReference type="EMBL" id="JMQN01000030">
    <property type="protein sequence ID" value="KEA63664.1"/>
    <property type="molecule type" value="Genomic_DNA"/>
</dbReference>
<dbReference type="NCBIfam" id="TIGR01098">
    <property type="entry name" value="3A0109s03R"/>
    <property type="match status" value="1"/>
</dbReference>
<dbReference type="PANTHER" id="PTHR35841">
    <property type="entry name" value="PHOSPHONATES-BINDING PERIPLASMIC PROTEIN"/>
    <property type="match status" value="1"/>
</dbReference>
<dbReference type="Proteomes" id="UP000028252">
    <property type="component" value="Unassembled WGS sequence"/>
</dbReference>
<sequence length="290" mass="31833">MIRTLLLGVILLVWGPLSIAAGSDDESCNVSTLRFSMIPKNNVERQVEGYKSLTELLEQRLQVPVQIIRPTSYNSVVEGVVTGAVDLAVLGPAAYVRAHGMDSRVTAFASLSYAADFFTPRGEYYSSILVANADSPFTDIKRLRGARVAFTDPGSTSGELIPSTQFVKEIGGDLNRFFASRIYAGSHDKAMEALLDRRVDAAFVSSSRADRFLDQGRIDKSSFRVLWRSEPIHFDPFVFGTSLCPSLRKRIAEFMLSGDDQLEPYLGFEGASAIIPVTDDAYTPIAELSQ</sequence>
<dbReference type="STRING" id="1232683.ADIMK_2120"/>
<dbReference type="SUPFAM" id="SSF53850">
    <property type="entry name" value="Periplasmic binding protein-like II"/>
    <property type="match status" value="1"/>
</dbReference>
<dbReference type="PATRIC" id="fig|1232683.4.peg.2079"/>
<dbReference type="RefSeq" id="WP_036187596.1">
    <property type="nucleotide sequence ID" value="NZ_JMQN01000030.1"/>
</dbReference>
<reference evidence="3 4" key="1">
    <citation type="submission" date="2014-04" db="EMBL/GenBank/DDBJ databases">
        <title>Marinobacterium kochiensis sp. nov., isolated from sediment sample collected from Kochi backwaters in Kerala, India.</title>
        <authorList>
            <person name="Singh A."/>
            <person name="Pinnaka A.K."/>
        </authorList>
    </citation>
    <scope>NUCLEOTIDE SEQUENCE [LARGE SCALE GENOMIC DNA]</scope>
    <source>
        <strain evidence="3 4">AK27</strain>
    </source>
</reference>
<dbReference type="Gene3D" id="3.40.190.10">
    <property type="entry name" value="Periplasmic binding protein-like II"/>
    <property type="match status" value="2"/>
</dbReference>
<comment type="similarity">
    <text evidence="1">Belongs to the phosphate/phosphite/phosphonate binding protein family.</text>
</comment>
<dbReference type="GO" id="GO:0043190">
    <property type="term" value="C:ATP-binding cassette (ABC) transporter complex"/>
    <property type="evidence" value="ECO:0007669"/>
    <property type="project" value="InterPro"/>
</dbReference>
<dbReference type="OrthoDB" id="225238at2"/>
<dbReference type="eggNOG" id="COG3221">
    <property type="taxonomic scope" value="Bacteria"/>
</dbReference>
<name>A0A081FYQ9_9GAMM</name>
<accession>A0A081FYQ9</accession>
<dbReference type="InterPro" id="IPR005770">
    <property type="entry name" value="PhnD"/>
</dbReference>
<dbReference type="GO" id="GO:0055085">
    <property type="term" value="P:transmembrane transport"/>
    <property type="evidence" value="ECO:0007669"/>
    <property type="project" value="InterPro"/>
</dbReference>
<dbReference type="PANTHER" id="PTHR35841:SF1">
    <property type="entry name" value="PHOSPHONATES-BINDING PERIPLASMIC PROTEIN"/>
    <property type="match status" value="1"/>
</dbReference>
<gene>
    <name evidence="3" type="ORF">ADIMK_2120</name>
</gene>
<dbReference type="AlphaFoldDB" id="A0A081FYQ9"/>
<dbReference type="Pfam" id="PF12974">
    <property type="entry name" value="Phosphonate-bd"/>
    <property type="match status" value="1"/>
</dbReference>